<evidence type="ECO:0000256" key="1">
    <source>
        <dbReference type="ARBA" id="ARBA00007469"/>
    </source>
</evidence>
<dbReference type="GO" id="GO:0033897">
    <property type="term" value="F:ribonuclease T2 activity"/>
    <property type="evidence" value="ECO:0007669"/>
    <property type="project" value="InterPro"/>
</dbReference>
<dbReference type="Gene3D" id="3.90.730.10">
    <property type="entry name" value="Ribonuclease T2-like"/>
    <property type="match status" value="1"/>
</dbReference>
<dbReference type="Proteomes" id="UP000054937">
    <property type="component" value="Unassembled WGS sequence"/>
</dbReference>
<evidence type="ECO:0000256" key="2">
    <source>
        <dbReference type="RuleBase" id="RU004328"/>
    </source>
</evidence>
<feature type="chain" id="PRO_5006867552" evidence="3">
    <location>
        <begin position="21"/>
        <end position="246"/>
    </location>
</feature>
<evidence type="ECO:0000256" key="3">
    <source>
        <dbReference type="SAM" id="SignalP"/>
    </source>
</evidence>
<dbReference type="OMA" id="TNCHIGS"/>
<dbReference type="CDD" id="cd00374">
    <property type="entry name" value="RNase_T2"/>
    <property type="match status" value="1"/>
</dbReference>
<dbReference type="PROSITE" id="PS00531">
    <property type="entry name" value="RNASE_T2_2"/>
    <property type="match status" value="1"/>
</dbReference>
<dbReference type="PANTHER" id="PTHR11240:SF22">
    <property type="entry name" value="RIBONUCLEASE T2"/>
    <property type="match status" value="1"/>
</dbReference>
<evidence type="ECO:0000313" key="4">
    <source>
        <dbReference type="EMBL" id="KRX04294.1"/>
    </source>
</evidence>
<reference evidence="4 5" key="1">
    <citation type="journal article" date="2015" name="Sci. Rep.">
        <title>Genome of the facultative scuticociliatosis pathogen Pseudocohnilembus persalinus provides insight into its virulence through horizontal gene transfer.</title>
        <authorList>
            <person name="Xiong J."/>
            <person name="Wang G."/>
            <person name="Cheng J."/>
            <person name="Tian M."/>
            <person name="Pan X."/>
            <person name="Warren A."/>
            <person name="Jiang C."/>
            <person name="Yuan D."/>
            <person name="Miao W."/>
        </authorList>
    </citation>
    <scope>NUCLEOTIDE SEQUENCE [LARGE SCALE GENOMIC DNA]</scope>
    <source>
        <strain evidence="4">36N120E</strain>
    </source>
</reference>
<dbReference type="InterPro" id="IPR001568">
    <property type="entry name" value="RNase_T2-like"/>
</dbReference>
<sequence>MSKINIITVILLICLVSIECKQDYTYYLFEREWGNTICKTRSCKPQYYLNYNGQDFNVHGLWANGSVENQCQYWQNCEDDDYVQSELKSDLLNWMDEYYVGLYNDSEDFRAHEYEKHGTCYNYDSDVTTNAEKENAFFGKIQDLTNQYDLVKAMNEYGIYASDSKLYNQNDVMNALAQSFNNYDVNFTIKCQKIQNKYYLSIIDLCLDLDFKLMDCPCTSSSCNSPFYIPASFPTSSSNNIRKEIY</sequence>
<dbReference type="GO" id="GO:0005576">
    <property type="term" value="C:extracellular region"/>
    <property type="evidence" value="ECO:0007669"/>
    <property type="project" value="TreeGrafter"/>
</dbReference>
<dbReference type="GO" id="GO:0003723">
    <property type="term" value="F:RNA binding"/>
    <property type="evidence" value="ECO:0007669"/>
    <property type="project" value="InterPro"/>
</dbReference>
<dbReference type="InterPro" id="IPR033130">
    <property type="entry name" value="RNase_T2_His_AS_2"/>
</dbReference>
<proteinExistence type="inferred from homology"/>
<comment type="caution">
    <text evidence="4">The sequence shown here is derived from an EMBL/GenBank/DDBJ whole genome shotgun (WGS) entry which is preliminary data.</text>
</comment>
<organism evidence="4 5">
    <name type="scientific">Pseudocohnilembus persalinus</name>
    <name type="common">Ciliate</name>
    <dbReference type="NCBI Taxonomy" id="266149"/>
    <lineage>
        <taxon>Eukaryota</taxon>
        <taxon>Sar</taxon>
        <taxon>Alveolata</taxon>
        <taxon>Ciliophora</taxon>
        <taxon>Intramacronucleata</taxon>
        <taxon>Oligohymenophorea</taxon>
        <taxon>Scuticociliatia</taxon>
        <taxon>Philasterida</taxon>
        <taxon>Pseudocohnilembidae</taxon>
        <taxon>Pseudocohnilembus</taxon>
    </lineage>
</organism>
<dbReference type="InterPro" id="IPR036430">
    <property type="entry name" value="RNase_T2-like_sf"/>
</dbReference>
<comment type="similarity">
    <text evidence="1 2">Belongs to the RNase T2 family.</text>
</comment>
<dbReference type="SUPFAM" id="SSF55895">
    <property type="entry name" value="Ribonuclease Rh-like"/>
    <property type="match status" value="1"/>
</dbReference>
<name>A0A0V0QQ12_PSEPJ</name>
<dbReference type="AlphaFoldDB" id="A0A0V0QQ12"/>
<dbReference type="OrthoDB" id="435754at2759"/>
<evidence type="ECO:0000313" key="5">
    <source>
        <dbReference type="Proteomes" id="UP000054937"/>
    </source>
</evidence>
<dbReference type="PANTHER" id="PTHR11240">
    <property type="entry name" value="RIBONUCLEASE T2"/>
    <property type="match status" value="1"/>
</dbReference>
<keyword evidence="5" id="KW-1185">Reference proteome</keyword>
<protein>
    <submittedName>
        <fullName evidence="4">Ribonuclease T2-like protein</fullName>
    </submittedName>
</protein>
<dbReference type="InParanoid" id="A0A0V0QQ12"/>
<feature type="signal peptide" evidence="3">
    <location>
        <begin position="1"/>
        <end position="20"/>
    </location>
</feature>
<gene>
    <name evidence="4" type="ORF">PPERSA_11418</name>
</gene>
<accession>A0A0V0QQ12</accession>
<dbReference type="Pfam" id="PF00445">
    <property type="entry name" value="Ribonuclease_T2"/>
    <property type="match status" value="1"/>
</dbReference>
<dbReference type="EMBL" id="LDAU01000120">
    <property type="protein sequence ID" value="KRX04294.1"/>
    <property type="molecule type" value="Genomic_DNA"/>
</dbReference>
<dbReference type="GO" id="GO:0006401">
    <property type="term" value="P:RNA catabolic process"/>
    <property type="evidence" value="ECO:0007669"/>
    <property type="project" value="TreeGrafter"/>
</dbReference>
<keyword evidence="3" id="KW-0732">Signal</keyword>